<sequence length="157" mass="17035">MTLVLGASERSICPAFDDSPEPPAAFAEASDSDPYQTPSIPCSTTRPSNHNPNTQFEKLQLPPLRGGAGWRFALHRRRVPQVPSTGPPLEGTWTAMCKHTEGFSLKGSRRFAVPSANPKSILRGPTTAINTTSSTVLDFKYPASESCPLQVLMCHQK</sequence>
<dbReference type="AlphaFoldDB" id="A0A0L0N682"/>
<evidence type="ECO:0000313" key="2">
    <source>
        <dbReference type="EMBL" id="KND89577.1"/>
    </source>
</evidence>
<organism evidence="2 3">
    <name type="scientific">Tolypocladium ophioglossoides (strain CBS 100239)</name>
    <name type="common">Snaketongue truffleclub</name>
    <name type="synonym">Elaphocordyceps ophioglossoides</name>
    <dbReference type="NCBI Taxonomy" id="1163406"/>
    <lineage>
        <taxon>Eukaryota</taxon>
        <taxon>Fungi</taxon>
        <taxon>Dikarya</taxon>
        <taxon>Ascomycota</taxon>
        <taxon>Pezizomycotina</taxon>
        <taxon>Sordariomycetes</taxon>
        <taxon>Hypocreomycetidae</taxon>
        <taxon>Hypocreales</taxon>
        <taxon>Ophiocordycipitaceae</taxon>
        <taxon>Tolypocladium</taxon>
    </lineage>
</organism>
<dbReference type="EMBL" id="LFRF01000017">
    <property type="protein sequence ID" value="KND89577.1"/>
    <property type="molecule type" value="Genomic_DNA"/>
</dbReference>
<comment type="caution">
    <text evidence="2">The sequence shown here is derived from an EMBL/GenBank/DDBJ whole genome shotgun (WGS) entry which is preliminary data.</text>
</comment>
<evidence type="ECO:0000313" key="3">
    <source>
        <dbReference type="Proteomes" id="UP000036947"/>
    </source>
</evidence>
<keyword evidence="3" id="KW-1185">Reference proteome</keyword>
<proteinExistence type="predicted"/>
<accession>A0A0L0N682</accession>
<name>A0A0L0N682_TOLOC</name>
<feature type="compositionally biased region" description="Low complexity" evidence="1">
    <location>
        <begin position="24"/>
        <end position="34"/>
    </location>
</feature>
<feature type="compositionally biased region" description="Polar residues" evidence="1">
    <location>
        <begin position="35"/>
        <end position="56"/>
    </location>
</feature>
<protein>
    <submittedName>
        <fullName evidence="2">Uncharacterized protein</fullName>
    </submittedName>
</protein>
<reference evidence="2 3" key="1">
    <citation type="journal article" date="2015" name="BMC Genomics">
        <title>The genome of the truffle-parasite Tolypocladium ophioglossoides and the evolution of antifungal peptaibiotics.</title>
        <authorList>
            <person name="Quandt C.A."/>
            <person name="Bushley K.E."/>
            <person name="Spatafora J.W."/>
        </authorList>
    </citation>
    <scope>NUCLEOTIDE SEQUENCE [LARGE SCALE GENOMIC DNA]</scope>
    <source>
        <strain evidence="2 3">CBS 100239</strain>
    </source>
</reference>
<gene>
    <name evidence="2" type="ORF">TOPH_05598</name>
</gene>
<feature type="region of interest" description="Disordered" evidence="1">
    <location>
        <begin position="12"/>
        <end position="56"/>
    </location>
</feature>
<dbReference type="Proteomes" id="UP000036947">
    <property type="component" value="Unassembled WGS sequence"/>
</dbReference>
<evidence type="ECO:0000256" key="1">
    <source>
        <dbReference type="SAM" id="MobiDB-lite"/>
    </source>
</evidence>